<evidence type="ECO:0000313" key="3">
    <source>
        <dbReference type="Proteomes" id="UP000027002"/>
    </source>
</evidence>
<dbReference type="AlphaFoldDB" id="A0A8E5HXA0"/>
<dbReference type="RefSeq" id="XP_043000921.1">
    <property type="nucleotide sequence ID" value="XM_043144986.1"/>
</dbReference>
<organism evidence="2 3">
    <name type="scientific">Ustilaginoidea virens</name>
    <name type="common">Rice false smut fungus</name>
    <name type="synonym">Villosiclava virens</name>
    <dbReference type="NCBI Taxonomy" id="1159556"/>
    <lineage>
        <taxon>Eukaryota</taxon>
        <taxon>Fungi</taxon>
        <taxon>Dikarya</taxon>
        <taxon>Ascomycota</taxon>
        <taxon>Pezizomycotina</taxon>
        <taxon>Sordariomycetes</taxon>
        <taxon>Hypocreomycetidae</taxon>
        <taxon>Hypocreales</taxon>
        <taxon>Clavicipitaceae</taxon>
        <taxon>Ustilaginoidea</taxon>
    </lineage>
</organism>
<gene>
    <name evidence="2" type="ORF">UV8b_07489</name>
</gene>
<feature type="compositionally biased region" description="Basic and acidic residues" evidence="1">
    <location>
        <begin position="29"/>
        <end position="42"/>
    </location>
</feature>
<proteinExistence type="predicted"/>
<dbReference type="KEGG" id="uvi:66068266"/>
<evidence type="ECO:0000256" key="1">
    <source>
        <dbReference type="SAM" id="MobiDB-lite"/>
    </source>
</evidence>
<dbReference type="GeneID" id="66068266"/>
<keyword evidence="3" id="KW-1185">Reference proteome</keyword>
<evidence type="ECO:0000313" key="2">
    <source>
        <dbReference type="EMBL" id="QUC23248.1"/>
    </source>
</evidence>
<name>A0A8E5HXA0_USTVR</name>
<dbReference type="Proteomes" id="UP000027002">
    <property type="component" value="Chromosome 6"/>
</dbReference>
<sequence>MFPRGRGVSSPRATKQCPADAAATPRRALCSDRGETAADLSKRSPLSLSSWESGSRGRHDGDLVLEPGAEVTASCSPGQKMLDREDDDAPGGAGGAGGADVARTKSKRASSAGHGRWRLLYLSTAAPRAETRSTEYTGWYLAVSYLGRGGWEHGGACKSLEASSPGNHLSKAR</sequence>
<accession>A0A8E5HXA0</accession>
<feature type="compositionally biased region" description="Low complexity" evidence="1">
    <location>
        <begin position="43"/>
        <end position="54"/>
    </location>
</feature>
<feature type="region of interest" description="Disordered" evidence="1">
    <location>
        <begin position="1"/>
        <end position="110"/>
    </location>
</feature>
<reference evidence="2" key="1">
    <citation type="submission" date="2020-03" db="EMBL/GenBank/DDBJ databases">
        <title>A mixture of massive structural variations and highly conserved coding sequences in Ustilaginoidea virens genome.</title>
        <authorList>
            <person name="Zhang K."/>
            <person name="Zhao Z."/>
            <person name="Zhang Z."/>
            <person name="Li Y."/>
            <person name="Hsiang T."/>
            <person name="Sun W."/>
        </authorList>
    </citation>
    <scope>NUCLEOTIDE SEQUENCE</scope>
    <source>
        <strain evidence="2">UV-8b</strain>
    </source>
</reference>
<protein>
    <submittedName>
        <fullName evidence="2">Uncharacterized protein</fullName>
    </submittedName>
</protein>
<dbReference type="EMBL" id="CP072758">
    <property type="protein sequence ID" value="QUC23248.1"/>
    <property type="molecule type" value="Genomic_DNA"/>
</dbReference>